<feature type="region of interest" description="Disordered" evidence="1">
    <location>
        <begin position="52"/>
        <end position="120"/>
    </location>
</feature>
<feature type="compositionally biased region" description="Low complexity" evidence="1">
    <location>
        <begin position="297"/>
        <end position="307"/>
    </location>
</feature>
<protein>
    <recommendedName>
        <fullName evidence="4">PHD-type domain-containing protein</fullName>
    </recommendedName>
</protein>
<evidence type="ECO:0000313" key="2">
    <source>
        <dbReference type="EMBL" id="TRX94461.1"/>
    </source>
</evidence>
<dbReference type="EMBL" id="VFLP01000022">
    <property type="protein sequence ID" value="TRX94461.1"/>
    <property type="molecule type" value="Genomic_DNA"/>
</dbReference>
<sequence>MPWVEHVNLLLLLESGKEESGSVLTLDSGALVGGFSTLSSPRRELVVRGYNAPAHPQKGARSPAVPSPPEQTSPEQGTEQTPAMSSSHPKPTRSRFSSPHRHPSSSASHGRGGDNDGSRTLMQRWLEPPVQNKPSFQEAGLVRGGVVENMAPLGTMPKAAMLKKTPLCAEASSSPAPASTVKRIVLKKPFSPAAVGAGMPVATTPSATTTPPDITYMSLGESAGMMEDAAVDASLSPTSHFALPIPVMDDMDDDDYVPVPKKSKARRNPQNPGHPNASSPVTSAHPRRQSHRHRSARSSPAPAVLDPTPDPTPVPTSPTHSDALSAHQLAREPDDKEQADKIVEIAVEEALRHFRYPTAWALRLLYDENMKDPHFVSMIEDVYYQRATPKTIRKFRRLISEKKKEGKKENKGCYYFVPPSTGSRFIPQKPEPAPYENLIKMEFASLLRDTTSDVEAEVDVDGHISKKRKTEGAEERMKPIERADAHLHISKALNGAVPHHQRNGDRHQNLRLHGGIAKNKSPRGKKTRSGSVSSTSSLSSVPDDAIEDYDDFMGSVDGDLGAPRMLESEQGEHAEGNNAQIPAGSMQPISVEQAKPAIKKQIVSPNPASEQNTPTHYPHSRDSSMPAAVITSSTTTIPNGTHPPLTHQSIPTLKFQSRFGDFDESTDTFIQKKLSRKSETAINTKTASEDSFIRKPLVLDSLPDELDSLPQPPAPPPERGRLSRTPAPTLSSRAARAAKRNHDEFDDASSPTVSSFRADFEPSSARNSRAATPTNPRSSKKPRGGLRVKTSPMKKKGTSAGIPRGNGERPSPIGNGMLINQDDNDDSCYACGGNGELGHIPDEWFCNECQIRYHPPLVNEHKGIFGALATSLQRKNPRAFRLPESIREHFEGVKTGAEGEYEEAVPPKPKANKKNAEETFDFFRLRNGDKAVLCHQCHKGVTDNRPIIPCSVCGLNWHLECLSPPLALPPILRTWRCPCHVDDLLGDLPVRLAPAHKYRKIKNMPVIEQGYNRGLANNGWIEIEEDDSDDDDEAAWKEKKAFGRVFRLSAKGIKQDFISRIRQNRRETDFQPRTVAGAASTVALKPPSLEEQHAALSLLQLADGQGVGVHQLAQTMMSQASPTAVSLITRDNAQHITSDSLADADVATLEAVLAQADALKLRVTKILEGRTHHARREKSDTELKALTPNSISHDDSTVVDELNLDNASSDDTEKTQDMDGVKPATDSVMHIN</sequence>
<dbReference type="InterPro" id="IPR011011">
    <property type="entry name" value="Znf_FYVE_PHD"/>
</dbReference>
<dbReference type="GO" id="GO:0006357">
    <property type="term" value="P:regulation of transcription by RNA polymerase II"/>
    <property type="evidence" value="ECO:0007669"/>
    <property type="project" value="TreeGrafter"/>
</dbReference>
<dbReference type="PANTHER" id="PTHR47636">
    <property type="entry name" value="TRANSCRIPTIONAL REGULATORY PROTEIN RCO1"/>
    <property type="match status" value="1"/>
</dbReference>
<feature type="region of interest" description="Disordered" evidence="1">
    <location>
        <begin position="245"/>
        <end position="337"/>
    </location>
</feature>
<feature type="compositionally biased region" description="Polar residues" evidence="1">
    <location>
        <begin position="268"/>
        <end position="282"/>
    </location>
</feature>
<feature type="compositionally biased region" description="Polar residues" evidence="1">
    <location>
        <begin position="603"/>
        <end position="615"/>
    </location>
</feature>
<dbReference type="InterPro" id="IPR052819">
    <property type="entry name" value="Chromatin_regulatory_protein"/>
</dbReference>
<dbReference type="Proteomes" id="UP000319160">
    <property type="component" value="Unassembled WGS sequence"/>
</dbReference>
<dbReference type="PANTHER" id="PTHR47636:SF1">
    <property type="entry name" value="TRANSCRIPTIONAL REGULATORY PROTEIN RCO1"/>
    <property type="match status" value="1"/>
</dbReference>
<feature type="compositionally biased region" description="Basic residues" evidence="1">
    <location>
        <begin position="90"/>
        <end position="103"/>
    </location>
</feature>
<proteinExistence type="predicted"/>
<evidence type="ECO:0000256" key="1">
    <source>
        <dbReference type="SAM" id="MobiDB-lite"/>
    </source>
</evidence>
<keyword evidence="3" id="KW-1185">Reference proteome</keyword>
<feature type="compositionally biased region" description="Low complexity" evidence="1">
    <location>
        <begin position="529"/>
        <end position="541"/>
    </location>
</feature>
<feature type="region of interest" description="Disordered" evidence="1">
    <location>
        <begin position="496"/>
        <end position="563"/>
    </location>
</feature>
<dbReference type="AlphaFoldDB" id="A0A553I2P2"/>
<feature type="compositionally biased region" description="Basic residues" evidence="1">
    <location>
        <begin position="778"/>
        <end position="797"/>
    </location>
</feature>
<feature type="region of interest" description="Disordered" evidence="1">
    <location>
        <begin position="602"/>
        <end position="624"/>
    </location>
</feature>
<dbReference type="GO" id="GO:0032221">
    <property type="term" value="C:Rpd3S complex"/>
    <property type="evidence" value="ECO:0007669"/>
    <property type="project" value="TreeGrafter"/>
</dbReference>
<feature type="compositionally biased region" description="Polar residues" evidence="1">
    <location>
        <begin position="764"/>
        <end position="777"/>
    </location>
</feature>
<organism evidence="2 3">
    <name type="scientific">Xylaria flabelliformis</name>
    <dbReference type="NCBI Taxonomy" id="2512241"/>
    <lineage>
        <taxon>Eukaryota</taxon>
        <taxon>Fungi</taxon>
        <taxon>Dikarya</taxon>
        <taxon>Ascomycota</taxon>
        <taxon>Pezizomycotina</taxon>
        <taxon>Sordariomycetes</taxon>
        <taxon>Xylariomycetidae</taxon>
        <taxon>Xylariales</taxon>
        <taxon>Xylariaceae</taxon>
        <taxon>Xylaria</taxon>
    </lineage>
</organism>
<feature type="region of interest" description="Disordered" evidence="1">
    <location>
        <begin position="1205"/>
        <end position="1232"/>
    </location>
</feature>
<evidence type="ECO:0008006" key="4">
    <source>
        <dbReference type="Google" id="ProtNLM"/>
    </source>
</evidence>
<feature type="region of interest" description="Disordered" evidence="1">
    <location>
        <begin position="703"/>
        <end position="813"/>
    </location>
</feature>
<name>A0A553I2P2_9PEZI</name>
<feature type="compositionally biased region" description="Basic residues" evidence="1">
    <location>
        <begin position="285"/>
        <end position="296"/>
    </location>
</feature>
<feature type="compositionally biased region" description="Basic and acidic residues" evidence="1">
    <location>
        <begin position="1211"/>
        <end position="1220"/>
    </location>
</feature>
<evidence type="ECO:0000313" key="3">
    <source>
        <dbReference type="Proteomes" id="UP000319160"/>
    </source>
</evidence>
<dbReference type="SUPFAM" id="SSF57903">
    <property type="entry name" value="FYVE/PHD zinc finger"/>
    <property type="match status" value="1"/>
</dbReference>
<dbReference type="CDD" id="cd15534">
    <property type="entry name" value="PHD2_PHF12_Rco1"/>
    <property type="match status" value="1"/>
</dbReference>
<gene>
    <name evidence="2" type="ORF">FHL15_004616</name>
</gene>
<comment type="caution">
    <text evidence="2">The sequence shown here is derived from an EMBL/GenBank/DDBJ whole genome shotgun (WGS) entry which is preliminary data.</text>
</comment>
<accession>A0A553I2P2</accession>
<dbReference type="Gene3D" id="2.30.30.1150">
    <property type="match status" value="1"/>
</dbReference>
<feature type="compositionally biased region" description="Polar residues" evidence="1">
    <location>
        <begin position="72"/>
        <end position="89"/>
    </location>
</feature>
<reference evidence="3" key="1">
    <citation type="submission" date="2019-06" db="EMBL/GenBank/DDBJ databases">
        <title>Draft genome sequence of the griseofulvin-producing fungus Xylaria cubensis strain G536.</title>
        <authorList>
            <person name="Mead M.E."/>
            <person name="Raja H.A."/>
            <person name="Steenwyk J.L."/>
            <person name="Knowles S.L."/>
            <person name="Oberlies N.H."/>
            <person name="Rokas A."/>
        </authorList>
    </citation>
    <scope>NUCLEOTIDE SEQUENCE [LARGE SCALE GENOMIC DNA]</scope>
    <source>
        <strain evidence="3">G536</strain>
    </source>
</reference>
<dbReference type="STRING" id="2512241.A0A553I2P2"/>
<dbReference type="OrthoDB" id="5876363at2759"/>